<accession>A0A1E5L3G5</accession>
<dbReference type="EMBL" id="MJAT01000036">
    <property type="protein sequence ID" value="OEH84685.1"/>
    <property type="molecule type" value="Genomic_DNA"/>
</dbReference>
<dbReference type="Proteomes" id="UP000095255">
    <property type="component" value="Unassembled WGS sequence"/>
</dbReference>
<proteinExistence type="predicted"/>
<dbReference type="RefSeq" id="WP_069702784.1">
    <property type="nucleotide sequence ID" value="NZ_MJAT01000036.1"/>
</dbReference>
<sequence>MNDFKLEDYSRYFKTETIEIVRWDQLDIQNGFLLFSQEPIKTASHSLIRHIKTLSKDEIDKLDVDLTDWRTRQTPFRIIIGFIEYYIEIDNEPNRILIDDVGVMLYELDQNQGRLGLSHYCDPYWLLYKHFFIDLFNVLEMWTYINSEQYIIDQEKFKKLIY</sequence>
<organism evidence="1 2">
    <name type="scientific">Desulfuribacillus stibiiarsenatis</name>
    <dbReference type="NCBI Taxonomy" id="1390249"/>
    <lineage>
        <taxon>Bacteria</taxon>
        <taxon>Bacillati</taxon>
        <taxon>Bacillota</taxon>
        <taxon>Desulfuribacillia</taxon>
        <taxon>Desulfuribacillales</taxon>
        <taxon>Desulfuribacillaceae</taxon>
        <taxon>Desulfuribacillus</taxon>
    </lineage>
</organism>
<reference evidence="1 2" key="1">
    <citation type="submission" date="2016-09" db="EMBL/GenBank/DDBJ databases">
        <title>Desulfuribacillus arsenicus sp. nov., an obligately anaerobic, dissimilatory arsenic- and antimonate-reducing bacterium isolated from anoxic sediments.</title>
        <authorList>
            <person name="Abin C.A."/>
            <person name="Hollibaugh J.T."/>
        </authorList>
    </citation>
    <scope>NUCLEOTIDE SEQUENCE [LARGE SCALE GENOMIC DNA]</scope>
    <source>
        <strain evidence="1 2">MLFW-2</strain>
    </source>
</reference>
<name>A0A1E5L3G5_9FIRM</name>
<comment type="caution">
    <text evidence="1">The sequence shown here is derived from an EMBL/GenBank/DDBJ whole genome shotgun (WGS) entry which is preliminary data.</text>
</comment>
<evidence type="ECO:0000313" key="2">
    <source>
        <dbReference type="Proteomes" id="UP000095255"/>
    </source>
</evidence>
<gene>
    <name evidence="1" type="ORF">BHU72_07550</name>
</gene>
<dbReference type="AlphaFoldDB" id="A0A1E5L3G5"/>
<keyword evidence="2" id="KW-1185">Reference proteome</keyword>
<evidence type="ECO:0000313" key="1">
    <source>
        <dbReference type="EMBL" id="OEH84685.1"/>
    </source>
</evidence>
<protein>
    <submittedName>
        <fullName evidence="1">Uncharacterized protein</fullName>
    </submittedName>
</protein>